<dbReference type="GO" id="GO:0005615">
    <property type="term" value="C:extracellular space"/>
    <property type="evidence" value="ECO:0007669"/>
    <property type="project" value="TreeGrafter"/>
</dbReference>
<evidence type="ECO:0000313" key="9">
    <source>
        <dbReference type="RefSeq" id="XP_026754073.1"/>
    </source>
</evidence>
<dbReference type="Proteomes" id="UP001652740">
    <property type="component" value="Unplaced"/>
</dbReference>
<comment type="similarity">
    <text evidence="2">Belongs to the PBP/GOBP family.</text>
</comment>
<dbReference type="EMBL" id="MN990668">
    <property type="protein sequence ID" value="QID58971.1"/>
    <property type="molecule type" value="mRNA"/>
</dbReference>
<dbReference type="OrthoDB" id="5978988at2759"/>
<evidence type="ECO:0000313" key="7">
    <source>
        <dbReference type="EMBL" id="QID58971.1"/>
    </source>
</evidence>
<dbReference type="FunFam" id="1.10.238.20:FF:000001">
    <property type="entry name" value="General odorant-binding protein lush"/>
    <property type="match status" value="1"/>
</dbReference>
<accession>A0A5C0E3D6</accession>
<evidence type="ECO:0000256" key="5">
    <source>
        <dbReference type="SAM" id="SignalP"/>
    </source>
</evidence>
<dbReference type="KEGG" id="gmw:113514244"/>
<evidence type="ECO:0000256" key="2">
    <source>
        <dbReference type="ARBA" id="ARBA00008098"/>
    </source>
</evidence>
<dbReference type="EMBL" id="MK514060">
    <property type="protein sequence ID" value="QEI46794.1"/>
    <property type="molecule type" value="mRNA"/>
</dbReference>
<protein>
    <submittedName>
        <fullName evidence="7 9">Odorant-binding protein</fullName>
    </submittedName>
    <submittedName>
        <fullName evidence="6">Odorant-binding protein 10</fullName>
    </submittedName>
</protein>
<evidence type="ECO:0000313" key="6">
    <source>
        <dbReference type="EMBL" id="QEI46794.1"/>
    </source>
</evidence>
<keyword evidence="4 5" id="KW-0732">Signal</keyword>
<dbReference type="SMART" id="SM00708">
    <property type="entry name" value="PhBP"/>
    <property type="match status" value="1"/>
</dbReference>
<feature type="signal peptide" evidence="5">
    <location>
        <begin position="1"/>
        <end position="22"/>
    </location>
</feature>
<sequence>MEARAAVRCALVGLLLALGVTAIDDDMAELIKMVHDSCGEETGVDFGLVDKVNAGADLMPDPKLKCYIKCLMVTGGMMSDGEVDIDAVLTLLPENIGKKNEPLLRGCGTKKGADDCDTAFLTQVCWQNANKADYFLI</sequence>
<dbReference type="CDD" id="cd23992">
    <property type="entry name" value="PBP_GOBP"/>
    <property type="match status" value="1"/>
</dbReference>
<proteinExistence type="evidence at transcript level"/>
<dbReference type="RefSeq" id="XP_026754073.1">
    <property type="nucleotide sequence ID" value="XM_026898272.2"/>
</dbReference>
<dbReference type="PANTHER" id="PTHR11857:SF43">
    <property type="entry name" value="GEO07291P1-RELATED"/>
    <property type="match status" value="1"/>
</dbReference>
<reference evidence="9" key="3">
    <citation type="submission" date="2025-04" db="UniProtKB">
        <authorList>
            <consortium name="RefSeq"/>
        </authorList>
    </citation>
    <scope>IDENTIFICATION</scope>
    <source>
        <tissue evidence="9">Whole adult</tissue>
    </source>
</reference>
<evidence type="ECO:0000313" key="8">
    <source>
        <dbReference type="Proteomes" id="UP001652740"/>
    </source>
</evidence>
<dbReference type="GeneID" id="113514244"/>
<dbReference type="SUPFAM" id="SSF47565">
    <property type="entry name" value="Insect pheromone/odorant-binding proteins"/>
    <property type="match status" value="1"/>
</dbReference>
<evidence type="ECO:0000256" key="1">
    <source>
        <dbReference type="ARBA" id="ARBA00004613"/>
    </source>
</evidence>
<dbReference type="Gene3D" id="1.10.238.20">
    <property type="entry name" value="Pheromone/general odorant binding protein domain"/>
    <property type="match status" value="1"/>
</dbReference>
<keyword evidence="8" id="KW-1185">Reference proteome</keyword>
<dbReference type="GO" id="GO:0007608">
    <property type="term" value="P:sensory perception of smell"/>
    <property type="evidence" value="ECO:0007669"/>
    <property type="project" value="TreeGrafter"/>
</dbReference>
<gene>
    <name evidence="9" type="primary">LOC113514244</name>
    <name evidence="7" type="synonym">OBP11</name>
</gene>
<feature type="chain" id="PRO_5044618649" evidence="5">
    <location>
        <begin position="23"/>
        <end position="137"/>
    </location>
</feature>
<dbReference type="GO" id="GO:0005549">
    <property type="term" value="F:odorant binding"/>
    <property type="evidence" value="ECO:0007669"/>
    <property type="project" value="InterPro"/>
</dbReference>
<dbReference type="InterPro" id="IPR036728">
    <property type="entry name" value="PBP_GOBP_sf"/>
</dbReference>
<comment type="subcellular location">
    <subcellularLocation>
        <location evidence="1">Secreted</location>
    </subcellularLocation>
</comment>
<dbReference type="PANTHER" id="PTHR11857">
    <property type="entry name" value="ODORANT BINDING PROTEIN-RELATED"/>
    <property type="match status" value="1"/>
</dbReference>
<keyword evidence="3" id="KW-0964">Secreted</keyword>
<evidence type="ECO:0000256" key="3">
    <source>
        <dbReference type="ARBA" id="ARBA00022525"/>
    </source>
</evidence>
<dbReference type="AlphaFoldDB" id="A0A5C0E3D6"/>
<evidence type="ECO:0000256" key="4">
    <source>
        <dbReference type="ARBA" id="ARBA00022729"/>
    </source>
</evidence>
<name>A0A5C0E3D6_GALME</name>
<organism evidence="6">
    <name type="scientific">Galleria mellonella</name>
    <name type="common">Greater wax moth</name>
    <dbReference type="NCBI Taxonomy" id="7137"/>
    <lineage>
        <taxon>Eukaryota</taxon>
        <taxon>Metazoa</taxon>
        <taxon>Ecdysozoa</taxon>
        <taxon>Arthropoda</taxon>
        <taxon>Hexapoda</taxon>
        <taxon>Insecta</taxon>
        <taxon>Pterygota</taxon>
        <taxon>Neoptera</taxon>
        <taxon>Endopterygota</taxon>
        <taxon>Lepidoptera</taxon>
        <taxon>Glossata</taxon>
        <taxon>Ditrysia</taxon>
        <taxon>Pyraloidea</taxon>
        <taxon>Pyralidae</taxon>
        <taxon>Galleriinae</taxon>
        <taxon>Galleria</taxon>
    </lineage>
</organism>
<dbReference type="InterPro" id="IPR006170">
    <property type="entry name" value="PBP/GOBP"/>
</dbReference>
<dbReference type="Pfam" id="PF01395">
    <property type="entry name" value="PBP_GOBP"/>
    <property type="match status" value="1"/>
</dbReference>
<reference evidence="6" key="1">
    <citation type="submission" date="2019-02" db="EMBL/GenBank/DDBJ databases">
        <title>Identification of putative odorant-binding protein and chemosensory protein genes in Galleria mellonella.</title>
        <authorList>
            <person name="Liu S."/>
            <person name="Jiang X.-C."/>
            <person name="Jiang X.-Y."/>
        </authorList>
    </citation>
    <scope>NUCLEOTIDE SEQUENCE</scope>
    <source>
        <strain evidence="6">HF</strain>
    </source>
</reference>
<reference evidence="7" key="2">
    <citation type="journal article" date="2020" name="Insect Mol. Biol.">
        <title>Mating-based regulation and ligand binding of an odorant-binding protein support the inverse sexual communication of the greater wax moth, Galleria mellonella (Lepidoptera: Pyralidae).</title>
        <authorList>
            <person name="Lizana P."/>
            <person name="Machuca J."/>
            <person name="Larama G."/>
            <person name="Quiroz A."/>
            <person name="Mutis A."/>
            <person name="Venthur H."/>
        </authorList>
    </citation>
    <scope>NUCLEOTIDE SEQUENCE</scope>
</reference>